<evidence type="ECO:0000313" key="2">
    <source>
        <dbReference type="EMBL" id="KAA8890658.1"/>
    </source>
</evidence>
<evidence type="ECO:0000259" key="1">
    <source>
        <dbReference type="Pfam" id="PF13460"/>
    </source>
</evidence>
<dbReference type="InterPro" id="IPR016040">
    <property type="entry name" value="NAD(P)-bd_dom"/>
</dbReference>
<evidence type="ECO:0000313" key="3">
    <source>
        <dbReference type="Proteomes" id="UP000323876"/>
    </source>
</evidence>
<dbReference type="PANTHER" id="PTHR43162:SF1">
    <property type="entry name" value="PRESTALK A DIFFERENTIATION PROTEIN A"/>
    <property type="match status" value="1"/>
</dbReference>
<dbReference type="Pfam" id="PF13460">
    <property type="entry name" value="NAD_binding_10"/>
    <property type="match status" value="1"/>
</dbReference>
<accession>A0A5N0EMM3</accession>
<gene>
    <name evidence="2" type="ORF">F3087_05215</name>
</gene>
<protein>
    <submittedName>
        <fullName evidence="2">NAD(P)H-binding protein</fullName>
    </submittedName>
</protein>
<dbReference type="Proteomes" id="UP000323876">
    <property type="component" value="Unassembled WGS sequence"/>
</dbReference>
<comment type="caution">
    <text evidence="2">The sequence shown here is derived from an EMBL/GenBank/DDBJ whole genome shotgun (WGS) entry which is preliminary data.</text>
</comment>
<dbReference type="OrthoDB" id="3510772at2"/>
<dbReference type="RefSeq" id="WP_150400564.1">
    <property type="nucleotide sequence ID" value="NZ_VXLC01000001.1"/>
</dbReference>
<dbReference type="PANTHER" id="PTHR43162">
    <property type="match status" value="1"/>
</dbReference>
<sequence length="293" mass="30514">MTGATGTIGSEIVRQLVARGEQVRALTRDPAQAQLPAGVEVVRGDYHDPASIVAAATGVDAAFIVGILGPEYVDTEHTLITTAREAGVGRIVKLSAIGTGEDKVGRIGTWHLPGEQAARDSGAEWTILRPSSFASNTLSWADAIRNGRSVPSMTGSGQQGVIDPRDVSAVAVQALVSSDHAGRIYTLTGPELLTSADQVAVLAEVLGRPLEVVDVPNEAAREHMRDAGLSEAFIAGALAGQEYVRTGGNAIVTDDLRQALGRAPRTYAEWAADHAALFREAPAGAARGRVTIA</sequence>
<dbReference type="Gene3D" id="3.90.25.10">
    <property type="entry name" value="UDP-galactose 4-epimerase, domain 1"/>
    <property type="match status" value="1"/>
</dbReference>
<dbReference type="InterPro" id="IPR036291">
    <property type="entry name" value="NAD(P)-bd_dom_sf"/>
</dbReference>
<dbReference type="EMBL" id="VXLC01000001">
    <property type="protein sequence ID" value="KAA8890658.1"/>
    <property type="molecule type" value="Genomic_DNA"/>
</dbReference>
<name>A0A5N0EMM3_9NOCA</name>
<dbReference type="InterPro" id="IPR051604">
    <property type="entry name" value="Ergot_Alk_Oxidoreductase"/>
</dbReference>
<reference evidence="2 3" key="1">
    <citation type="submission" date="2019-09" db="EMBL/GenBank/DDBJ databases">
        <authorList>
            <person name="Wang X."/>
        </authorList>
    </citation>
    <scope>NUCLEOTIDE SEQUENCE [LARGE SCALE GENOMIC DNA]</scope>
    <source>
        <strain evidence="2 3">CICC 11023</strain>
    </source>
</reference>
<proteinExistence type="predicted"/>
<organism evidence="2 3">
    <name type="scientific">Nocardia colli</name>
    <dbReference type="NCBI Taxonomy" id="2545717"/>
    <lineage>
        <taxon>Bacteria</taxon>
        <taxon>Bacillati</taxon>
        <taxon>Actinomycetota</taxon>
        <taxon>Actinomycetes</taxon>
        <taxon>Mycobacteriales</taxon>
        <taxon>Nocardiaceae</taxon>
        <taxon>Nocardia</taxon>
    </lineage>
</organism>
<keyword evidence="3" id="KW-1185">Reference proteome</keyword>
<dbReference type="SUPFAM" id="SSF51735">
    <property type="entry name" value="NAD(P)-binding Rossmann-fold domains"/>
    <property type="match status" value="1"/>
</dbReference>
<feature type="domain" description="NAD(P)-binding" evidence="1">
    <location>
        <begin position="3"/>
        <end position="175"/>
    </location>
</feature>
<dbReference type="Gene3D" id="3.40.50.720">
    <property type="entry name" value="NAD(P)-binding Rossmann-like Domain"/>
    <property type="match status" value="1"/>
</dbReference>
<dbReference type="AlphaFoldDB" id="A0A5N0EMM3"/>